<comment type="caution">
    <text evidence="3">The sequence shown here is derived from an EMBL/GenBank/DDBJ whole genome shotgun (WGS) entry which is preliminary data.</text>
</comment>
<dbReference type="EMBL" id="DWXE01000028">
    <property type="protein sequence ID" value="HJB91391.1"/>
    <property type="molecule type" value="Genomic_DNA"/>
</dbReference>
<dbReference type="PANTHER" id="PTHR48090:SF8">
    <property type="entry name" value="GLYCOSYLTRANSFERASE CSBB-RELATED"/>
    <property type="match status" value="1"/>
</dbReference>
<sequence>MLLSVIVPCYNEEENVPVFYDEMCKNGPFLEREGLELEIIYIDDGSKDGTAAAVRRLHERDPRVHLVSFSRNFGKEAGIYAGFQKAKGDYVVMMDADLQDPPSLLPEMFSWIRQGYDSVATRRVNRKGEPPIRSFFARMFYRLMNRISKTEIVDGARDYRLMTRQVVDGILSMCEYNRFTKGIFGWVGYRTKWLEYENVERAHGETKWNFWKLFLYSIDGITAFSTVPLAISSVMGVLFCFAAFVAIAVLVVKNLITHDPVAGWPSLVCIILLVSGVQLFCVGILGQYLSKTYLEVKKRPIYLVKEEL</sequence>
<dbReference type="InterPro" id="IPR029044">
    <property type="entry name" value="Nucleotide-diphossugar_trans"/>
</dbReference>
<accession>A0A9D2MS33</accession>
<organism evidence="3 4">
    <name type="scientific">Candidatus Eisenbergiella merdigallinarum</name>
    <dbReference type="NCBI Taxonomy" id="2838552"/>
    <lineage>
        <taxon>Bacteria</taxon>
        <taxon>Bacillati</taxon>
        <taxon>Bacillota</taxon>
        <taxon>Clostridia</taxon>
        <taxon>Lachnospirales</taxon>
        <taxon>Lachnospiraceae</taxon>
        <taxon>Eisenbergiella</taxon>
    </lineage>
</organism>
<dbReference type="Proteomes" id="UP000886883">
    <property type="component" value="Unassembled WGS sequence"/>
</dbReference>
<dbReference type="PANTHER" id="PTHR48090">
    <property type="entry name" value="UNDECAPRENYL-PHOSPHATE 4-DEOXY-4-FORMAMIDO-L-ARABINOSE TRANSFERASE-RELATED"/>
    <property type="match status" value="1"/>
</dbReference>
<dbReference type="Gene3D" id="3.90.550.10">
    <property type="entry name" value="Spore Coat Polysaccharide Biosynthesis Protein SpsA, Chain A"/>
    <property type="match status" value="1"/>
</dbReference>
<evidence type="ECO:0000259" key="2">
    <source>
        <dbReference type="Pfam" id="PF00535"/>
    </source>
</evidence>
<protein>
    <submittedName>
        <fullName evidence="3">Glycosyltransferase family 2 protein</fullName>
    </submittedName>
</protein>
<keyword evidence="1" id="KW-0472">Membrane</keyword>
<evidence type="ECO:0000313" key="4">
    <source>
        <dbReference type="Proteomes" id="UP000886883"/>
    </source>
</evidence>
<reference evidence="3" key="1">
    <citation type="journal article" date="2021" name="PeerJ">
        <title>Extensive microbial diversity within the chicken gut microbiome revealed by metagenomics and culture.</title>
        <authorList>
            <person name="Gilroy R."/>
            <person name="Ravi A."/>
            <person name="Getino M."/>
            <person name="Pursley I."/>
            <person name="Horton D.L."/>
            <person name="Alikhan N.F."/>
            <person name="Baker D."/>
            <person name="Gharbi K."/>
            <person name="Hall N."/>
            <person name="Watson M."/>
            <person name="Adriaenssens E.M."/>
            <person name="Foster-Nyarko E."/>
            <person name="Jarju S."/>
            <person name="Secka A."/>
            <person name="Antonio M."/>
            <person name="Oren A."/>
            <person name="Chaudhuri R.R."/>
            <person name="La Ragione R."/>
            <person name="Hildebrand F."/>
            <person name="Pallen M.J."/>
        </authorList>
    </citation>
    <scope>NUCLEOTIDE SEQUENCE</scope>
    <source>
        <strain evidence="3">USAMLcec3-2134</strain>
    </source>
</reference>
<dbReference type="Pfam" id="PF00535">
    <property type="entry name" value="Glycos_transf_2"/>
    <property type="match status" value="1"/>
</dbReference>
<feature type="transmembrane region" description="Helical" evidence="1">
    <location>
        <begin position="264"/>
        <end position="289"/>
    </location>
</feature>
<feature type="domain" description="Glycosyltransferase 2-like" evidence="2">
    <location>
        <begin position="4"/>
        <end position="168"/>
    </location>
</feature>
<reference evidence="3" key="2">
    <citation type="submission" date="2021-04" db="EMBL/GenBank/DDBJ databases">
        <authorList>
            <person name="Gilroy R."/>
        </authorList>
    </citation>
    <scope>NUCLEOTIDE SEQUENCE</scope>
    <source>
        <strain evidence="3">USAMLcec3-2134</strain>
    </source>
</reference>
<dbReference type="InterPro" id="IPR050256">
    <property type="entry name" value="Glycosyltransferase_2"/>
</dbReference>
<dbReference type="AlphaFoldDB" id="A0A9D2MS33"/>
<evidence type="ECO:0000256" key="1">
    <source>
        <dbReference type="SAM" id="Phobius"/>
    </source>
</evidence>
<dbReference type="CDD" id="cd04187">
    <property type="entry name" value="DPM1_like_bac"/>
    <property type="match status" value="1"/>
</dbReference>
<dbReference type="GO" id="GO:0005886">
    <property type="term" value="C:plasma membrane"/>
    <property type="evidence" value="ECO:0007669"/>
    <property type="project" value="TreeGrafter"/>
</dbReference>
<name>A0A9D2MS33_9FIRM</name>
<feature type="transmembrane region" description="Helical" evidence="1">
    <location>
        <begin position="229"/>
        <end position="252"/>
    </location>
</feature>
<dbReference type="InterPro" id="IPR001173">
    <property type="entry name" value="Glyco_trans_2-like"/>
</dbReference>
<proteinExistence type="predicted"/>
<gene>
    <name evidence="3" type="ORF">H9763_07980</name>
</gene>
<evidence type="ECO:0000313" key="3">
    <source>
        <dbReference type="EMBL" id="HJB91391.1"/>
    </source>
</evidence>
<keyword evidence="1" id="KW-1133">Transmembrane helix</keyword>
<keyword evidence="1" id="KW-0812">Transmembrane</keyword>
<dbReference type="SUPFAM" id="SSF53448">
    <property type="entry name" value="Nucleotide-diphospho-sugar transferases"/>
    <property type="match status" value="1"/>
</dbReference>